<name>A0A1D6LK25_MAIZE</name>
<proteinExistence type="predicted"/>
<feature type="compositionally biased region" description="Basic and acidic residues" evidence="1">
    <location>
        <begin position="62"/>
        <end position="77"/>
    </location>
</feature>
<dbReference type="EMBL" id="CM000782">
    <property type="protein sequence ID" value="AQK80068.1"/>
    <property type="molecule type" value="Genomic_DNA"/>
</dbReference>
<feature type="region of interest" description="Disordered" evidence="1">
    <location>
        <begin position="1"/>
        <end position="89"/>
    </location>
</feature>
<evidence type="ECO:0000313" key="2">
    <source>
        <dbReference type="EMBL" id="AQK80068.1"/>
    </source>
</evidence>
<evidence type="ECO:0000256" key="1">
    <source>
        <dbReference type="SAM" id="MobiDB-lite"/>
    </source>
</evidence>
<organism evidence="2">
    <name type="scientific">Zea mays</name>
    <name type="common">Maize</name>
    <dbReference type="NCBI Taxonomy" id="4577"/>
    <lineage>
        <taxon>Eukaryota</taxon>
        <taxon>Viridiplantae</taxon>
        <taxon>Streptophyta</taxon>
        <taxon>Embryophyta</taxon>
        <taxon>Tracheophyta</taxon>
        <taxon>Spermatophyta</taxon>
        <taxon>Magnoliopsida</taxon>
        <taxon>Liliopsida</taxon>
        <taxon>Poales</taxon>
        <taxon>Poaceae</taxon>
        <taxon>PACMAD clade</taxon>
        <taxon>Panicoideae</taxon>
        <taxon>Andropogonodae</taxon>
        <taxon>Andropogoneae</taxon>
        <taxon>Tripsacinae</taxon>
        <taxon>Zea</taxon>
    </lineage>
</organism>
<gene>
    <name evidence="2" type="ORF">ZEAMMB73_Zm00001d035988</name>
</gene>
<accession>A0A1D6LK25</accession>
<feature type="compositionally biased region" description="Basic residues" evidence="1">
    <location>
        <begin position="52"/>
        <end position="61"/>
    </location>
</feature>
<dbReference type="AlphaFoldDB" id="A0A1D6LK25"/>
<protein>
    <submittedName>
        <fullName evidence="2">Uncharacterized protein</fullName>
    </submittedName>
</protein>
<reference evidence="2" key="1">
    <citation type="submission" date="2015-12" db="EMBL/GenBank/DDBJ databases">
        <title>Update maize B73 reference genome by single molecule sequencing technologies.</title>
        <authorList>
            <consortium name="Maize Genome Sequencing Project"/>
            <person name="Ware D."/>
        </authorList>
    </citation>
    <scope>NUCLEOTIDE SEQUENCE</scope>
    <source>
        <tissue evidence="2">Seedling</tissue>
    </source>
</reference>
<sequence>MGACATKPKTLEGQAPAEAAVSTPKVAPRSQGGGSRGEDRRRGGEASGSRQCRGKGRHRRRDHDDGGGEEEGRRGGQEGEAGAAKLTDCPCMRVPTNIIIG</sequence>